<gene>
    <name evidence="1" type="ordered locus">trd_0727</name>
</gene>
<accession>B9KZ16</accession>
<evidence type="ECO:0000313" key="1">
    <source>
        <dbReference type="EMBL" id="ACM05150.1"/>
    </source>
</evidence>
<reference evidence="1 2" key="1">
    <citation type="journal article" date="2009" name="PLoS ONE">
        <title>Complete genome sequence of the aerobic CO-oxidizing thermophile Thermomicrobium roseum.</title>
        <authorList>
            <person name="Wu D."/>
            <person name="Raymond J."/>
            <person name="Wu M."/>
            <person name="Chatterji S."/>
            <person name="Ren Q."/>
            <person name="Graham J.E."/>
            <person name="Bryant D.A."/>
            <person name="Robb F."/>
            <person name="Colman A."/>
            <person name="Tallon L.J."/>
            <person name="Badger J.H."/>
            <person name="Madupu R."/>
            <person name="Ward N.L."/>
            <person name="Eisen J.A."/>
        </authorList>
    </citation>
    <scope>NUCLEOTIDE SEQUENCE [LARGE SCALE GENOMIC DNA]</scope>
    <source>
        <strain evidence="2">ATCC 27502 / DSM 5159 / P-2</strain>
    </source>
</reference>
<evidence type="ECO:0000313" key="2">
    <source>
        <dbReference type="Proteomes" id="UP000000447"/>
    </source>
</evidence>
<organism evidence="1 2">
    <name type="scientific">Thermomicrobium roseum (strain ATCC 27502 / DSM 5159 / P-2)</name>
    <dbReference type="NCBI Taxonomy" id="309801"/>
    <lineage>
        <taxon>Bacteria</taxon>
        <taxon>Pseudomonadati</taxon>
        <taxon>Thermomicrobiota</taxon>
        <taxon>Thermomicrobia</taxon>
        <taxon>Thermomicrobiales</taxon>
        <taxon>Thermomicrobiaceae</taxon>
        <taxon>Thermomicrobium</taxon>
    </lineage>
</organism>
<dbReference type="STRING" id="309801.trd_0727"/>
<dbReference type="AlphaFoldDB" id="B9KZ16"/>
<dbReference type="EMBL" id="CP001275">
    <property type="protein sequence ID" value="ACM05150.1"/>
    <property type="molecule type" value="Genomic_DNA"/>
</dbReference>
<dbReference type="KEGG" id="tro:trd_0727"/>
<proteinExistence type="predicted"/>
<dbReference type="Proteomes" id="UP000000447">
    <property type="component" value="Chromosome"/>
</dbReference>
<sequence>MRSSDSFGTARADLLFEWSVARRVESNTGRMRRCSGVATDRSIARTG</sequence>
<dbReference type="HOGENOM" id="CLU_3174256_0_0_0"/>
<protein>
    <submittedName>
        <fullName evidence="1">Uncharacterized protein</fullName>
    </submittedName>
</protein>
<keyword evidence="2" id="KW-1185">Reference proteome</keyword>
<name>B9KZ16_THERP</name>